<proteinExistence type="predicted"/>
<reference evidence="2" key="1">
    <citation type="submission" date="2022-08" db="EMBL/GenBank/DDBJ databases">
        <title>Novel sulfate-reducing endosymbionts in the free-living metamonad Anaeramoeba.</title>
        <authorList>
            <person name="Jerlstrom-Hultqvist J."/>
            <person name="Cepicka I."/>
            <person name="Gallot-Lavallee L."/>
            <person name="Salas-Leiva D."/>
            <person name="Curtis B.A."/>
            <person name="Zahonova K."/>
            <person name="Pipaliya S."/>
            <person name="Dacks J."/>
            <person name="Roger A.J."/>
        </authorList>
    </citation>
    <scope>NUCLEOTIDE SEQUENCE</scope>
    <source>
        <strain evidence="2">Schooner1</strain>
    </source>
</reference>
<feature type="region of interest" description="Disordered" evidence="1">
    <location>
        <begin position="386"/>
        <end position="435"/>
    </location>
</feature>
<accession>A0ABQ8Y7H1</accession>
<evidence type="ECO:0000256" key="1">
    <source>
        <dbReference type="SAM" id="MobiDB-lite"/>
    </source>
</evidence>
<sequence length="435" mass="51997">MKLTIDNFVAIKPFYNNRQWRKIETLHKLPIIELRFLYNVIMRNQIFNNKIKTKNIVKFLRELPKKLEEQLIQVLNTIDFCNHFFSSEDYLNKEEQTTLFYYGIFNFLEYFQIKIPVEYIKIKPLKIYQDILLISKKIGIQTLFENLKHFPKMIKILPSKQTINNRLPSSEPEIGSDKNLQIPYVYLDPPIYLKNINTQYKPSSSGKITRPSTSGNSTSSKNSDIPNKLNKTNKLINSEDGEKTKLNNQNIDEKKVNENVRPFDHISKGQQNTFRSRHFFPVLNSGYFQHFPSVSEMYNYFEITKKPQITFWGKLSTEKIKKAYVKDSLNKYKFSHGMLMNDYKFTYEQMGIIKQNEILKEFKAYSKLKQKFLFLDDYFEEEIKEKKKQRKNQTNIKKNQKKKRNAKSKKKKKKSQKEKKKKKIQKVKKNMKSKN</sequence>
<dbReference type="EMBL" id="JAOAOG010000204">
    <property type="protein sequence ID" value="KAJ6240564.1"/>
    <property type="molecule type" value="Genomic_DNA"/>
</dbReference>
<feature type="compositionally biased region" description="Polar residues" evidence="1">
    <location>
        <begin position="201"/>
        <end position="211"/>
    </location>
</feature>
<protein>
    <submittedName>
        <fullName evidence="2">Uncharacterized protein</fullName>
    </submittedName>
</protein>
<gene>
    <name evidence="2" type="ORF">M0813_24091</name>
</gene>
<name>A0ABQ8Y7H1_9EUKA</name>
<organism evidence="2 3">
    <name type="scientific">Anaeramoeba flamelloides</name>
    <dbReference type="NCBI Taxonomy" id="1746091"/>
    <lineage>
        <taxon>Eukaryota</taxon>
        <taxon>Metamonada</taxon>
        <taxon>Anaeramoebidae</taxon>
        <taxon>Anaeramoeba</taxon>
    </lineage>
</organism>
<feature type="region of interest" description="Disordered" evidence="1">
    <location>
        <begin position="201"/>
        <end position="250"/>
    </location>
</feature>
<evidence type="ECO:0000313" key="2">
    <source>
        <dbReference type="EMBL" id="KAJ6240564.1"/>
    </source>
</evidence>
<comment type="caution">
    <text evidence="2">The sequence shown here is derived from an EMBL/GenBank/DDBJ whole genome shotgun (WGS) entry which is preliminary data.</text>
</comment>
<feature type="compositionally biased region" description="Low complexity" evidence="1">
    <location>
        <begin position="212"/>
        <end position="223"/>
    </location>
</feature>
<evidence type="ECO:0000313" key="3">
    <source>
        <dbReference type="Proteomes" id="UP001150062"/>
    </source>
</evidence>
<feature type="compositionally biased region" description="Basic residues" evidence="1">
    <location>
        <begin position="398"/>
        <end position="435"/>
    </location>
</feature>
<keyword evidence="3" id="KW-1185">Reference proteome</keyword>
<dbReference type="Proteomes" id="UP001150062">
    <property type="component" value="Unassembled WGS sequence"/>
</dbReference>
<feature type="compositionally biased region" description="Basic and acidic residues" evidence="1">
    <location>
        <begin position="240"/>
        <end position="250"/>
    </location>
</feature>